<keyword evidence="4" id="KW-0276">Fatty acid metabolism</keyword>
<evidence type="ECO:0000256" key="5">
    <source>
        <dbReference type="ARBA" id="ARBA00023098"/>
    </source>
</evidence>
<dbReference type="FunFam" id="1.10.12.10:FF:000001">
    <property type="entry name" value="Probable enoyl-CoA hydratase, mitochondrial"/>
    <property type="match status" value="1"/>
</dbReference>
<dbReference type="Pfam" id="PF00378">
    <property type="entry name" value="ECH_1"/>
    <property type="match status" value="1"/>
</dbReference>
<evidence type="ECO:0000256" key="7">
    <source>
        <dbReference type="ARBA" id="ARBA00023709"/>
    </source>
</evidence>
<dbReference type="CDD" id="cd06558">
    <property type="entry name" value="crotonase-like"/>
    <property type="match status" value="1"/>
</dbReference>
<comment type="function">
    <text evidence="1">Could possibly oxidize fatty acids using specific components.</text>
</comment>
<dbReference type="PANTHER" id="PTHR11941:SF54">
    <property type="entry name" value="ENOYL-COA HYDRATASE, MITOCHONDRIAL"/>
    <property type="match status" value="1"/>
</dbReference>
<evidence type="ECO:0000256" key="1">
    <source>
        <dbReference type="ARBA" id="ARBA00002994"/>
    </source>
</evidence>
<dbReference type="GO" id="GO:0006635">
    <property type="term" value="P:fatty acid beta-oxidation"/>
    <property type="evidence" value="ECO:0007669"/>
    <property type="project" value="TreeGrafter"/>
</dbReference>
<keyword evidence="5" id="KW-0443">Lipid metabolism</keyword>
<accession>A0A356LD20</accession>
<evidence type="ECO:0000256" key="6">
    <source>
        <dbReference type="ARBA" id="ARBA00023239"/>
    </source>
</evidence>
<proteinExistence type="inferred from homology"/>
<reference evidence="9 10" key="1">
    <citation type="journal article" date="2018" name="Nat. Biotechnol.">
        <title>A standardized bacterial taxonomy based on genome phylogeny substantially revises the tree of life.</title>
        <authorList>
            <person name="Parks D.H."/>
            <person name="Chuvochina M."/>
            <person name="Waite D.W."/>
            <person name="Rinke C."/>
            <person name="Skarshewski A."/>
            <person name="Chaumeil P.A."/>
            <person name="Hugenholtz P."/>
        </authorList>
    </citation>
    <scope>NUCLEOTIDE SEQUENCE [LARGE SCALE GENOMIC DNA]</scope>
    <source>
        <strain evidence="9">UBA10707</strain>
    </source>
</reference>
<dbReference type="Gene3D" id="3.90.226.10">
    <property type="entry name" value="2-enoyl-CoA Hydratase, Chain A, domain 1"/>
    <property type="match status" value="1"/>
</dbReference>
<dbReference type="PANTHER" id="PTHR11941">
    <property type="entry name" value="ENOYL-COA HYDRATASE-RELATED"/>
    <property type="match status" value="1"/>
</dbReference>
<dbReference type="Proteomes" id="UP000264036">
    <property type="component" value="Unassembled WGS sequence"/>
</dbReference>
<evidence type="ECO:0000256" key="8">
    <source>
        <dbReference type="ARBA" id="ARBA00023717"/>
    </source>
</evidence>
<comment type="catalytic activity">
    <reaction evidence="7">
        <text>a (3S)-3-hydroxyacyl-CoA = a (2E)-enoyl-CoA + H2O</text>
        <dbReference type="Rhea" id="RHEA:16105"/>
        <dbReference type="ChEBI" id="CHEBI:15377"/>
        <dbReference type="ChEBI" id="CHEBI:57318"/>
        <dbReference type="ChEBI" id="CHEBI:58856"/>
        <dbReference type="EC" id="4.2.1.17"/>
    </reaction>
</comment>
<evidence type="ECO:0000256" key="4">
    <source>
        <dbReference type="ARBA" id="ARBA00022832"/>
    </source>
</evidence>
<dbReference type="InterPro" id="IPR001753">
    <property type="entry name" value="Enoyl-CoA_hydra/iso"/>
</dbReference>
<evidence type="ECO:0000313" key="9">
    <source>
        <dbReference type="EMBL" id="HBP28668.1"/>
    </source>
</evidence>
<dbReference type="EMBL" id="DOEK01000008">
    <property type="protein sequence ID" value="HBP28668.1"/>
    <property type="molecule type" value="Genomic_DNA"/>
</dbReference>
<sequence>MSEEFVVSRVEGAVGVITINRPKVLNALSNELMRVLSQALLAMQADSSVNVIVLTGSDKAFAAGADISAMKDWDYMDVYKSNYIGGDWETMKNVIRKPVIAAVSGYALGGGCELAMMCDTIYAAESARFGQPEIKLGTIPGLGGTQRLTRAVGKAKAMDLVLTGRMMDAKEAESAGLVARVLPVENFLEEVIKIAQGMAGMSQTTLMMAKECVNVALETTLEQGLLFERRVFHATFATKDQKEGMDAFVGKRAPAFNNM</sequence>
<dbReference type="InterPro" id="IPR014748">
    <property type="entry name" value="Enoyl-CoA_hydra_C"/>
</dbReference>
<evidence type="ECO:0000256" key="2">
    <source>
        <dbReference type="ARBA" id="ARBA00005254"/>
    </source>
</evidence>
<keyword evidence="6" id="KW-0456">Lyase</keyword>
<comment type="caution">
    <text evidence="9">The sequence shown here is derived from an EMBL/GenBank/DDBJ whole genome shotgun (WGS) entry which is preliminary data.</text>
</comment>
<dbReference type="InterPro" id="IPR029045">
    <property type="entry name" value="ClpP/crotonase-like_dom_sf"/>
</dbReference>
<evidence type="ECO:0000256" key="3">
    <source>
        <dbReference type="ARBA" id="ARBA00012076"/>
    </source>
</evidence>
<dbReference type="Gene3D" id="1.10.12.10">
    <property type="entry name" value="Lyase 2-enoyl-coa Hydratase, Chain A, domain 2"/>
    <property type="match status" value="1"/>
</dbReference>
<dbReference type="EC" id="4.2.1.17" evidence="3"/>
<dbReference type="AlphaFoldDB" id="A0A356LD20"/>
<gene>
    <name evidence="9" type="ORF">DD666_04550</name>
</gene>
<comment type="similarity">
    <text evidence="2">Belongs to the enoyl-CoA hydratase/isomerase family.</text>
</comment>
<organism evidence="9 10">
    <name type="scientific">Advenella kashmirensis</name>
    <dbReference type="NCBI Taxonomy" id="310575"/>
    <lineage>
        <taxon>Bacteria</taxon>
        <taxon>Pseudomonadati</taxon>
        <taxon>Pseudomonadota</taxon>
        <taxon>Betaproteobacteria</taxon>
        <taxon>Burkholderiales</taxon>
        <taxon>Alcaligenaceae</taxon>
    </lineage>
</organism>
<dbReference type="NCBIfam" id="NF004517">
    <property type="entry name" value="PRK05862.1"/>
    <property type="match status" value="1"/>
</dbReference>
<evidence type="ECO:0000313" key="10">
    <source>
        <dbReference type="Proteomes" id="UP000264036"/>
    </source>
</evidence>
<dbReference type="FunFam" id="3.90.226.10:FF:000019">
    <property type="entry name" value="Enoyl-CoA hydratase, mitochondrial"/>
    <property type="match status" value="1"/>
</dbReference>
<dbReference type="GO" id="GO:0004300">
    <property type="term" value="F:enoyl-CoA hydratase activity"/>
    <property type="evidence" value="ECO:0007669"/>
    <property type="project" value="UniProtKB-EC"/>
</dbReference>
<comment type="catalytic activity">
    <reaction evidence="8">
        <text>a 4-saturated-(3S)-3-hydroxyacyl-CoA = a (3E)-enoyl-CoA + H2O</text>
        <dbReference type="Rhea" id="RHEA:20724"/>
        <dbReference type="ChEBI" id="CHEBI:15377"/>
        <dbReference type="ChEBI" id="CHEBI:58521"/>
        <dbReference type="ChEBI" id="CHEBI:137480"/>
        <dbReference type="EC" id="4.2.1.17"/>
    </reaction>
</comment>
<name>A0A356LD20_9BURK</name>
<protein>
    <recommendedName>
        <fullName evidence="3">enoyl-CoA hydratase</fullName>
        <ecNumber evidence="3">4.2.1.17</ecNumber>
    </recommendedName>
</protein>
<dbReference type="SUPFAM" id="SSF52096">
    <property type="entry name" value="ClpP/crotonase"/>
    <property type="match status" value="1"/>
</dbReference>